<feature type="domain" description="Bacterial type II secretion system protein E" evidence="2">
    <location>
        <begin position="183"/>
        <end position="197"/>
    </location>
</feature>
<dbReference type="InterPro" id="IPR003593">
    <property type="entry name" value="AAA+_ATPase"/>
</dbReference>
<evidence type="ECO:0000256" key="1">
    <source>
        <dbReference type="ARBA" id="ARBA00006611"/>
    </source>
</evidence>
<comment type="similarity">
    <text evidence="1">Belongs to the GSP E family.</text>
</comment>
<reference evidence="4" key="1">
    <citation type="submission" date="2016-01" db="EMBL/GenBank/DDBJ databases">
        <authorList>
            <person name="Mitreva M."/>
            <person name="Pepin K.H."/>
            <person name="Mihindukulasuriya K.A."/>
            <person name="Fulton R."/>
            <person name="Fronick C."/>
            <person name="O'Laughlin M."/>
            <person name="Miner T."/>
            <person name="Herter B."/>
            <person name="Rosa B.A."/>
            <person name="Cordes M."/>
            <person name="Tomlinson C."/>
            <person name="Wollam A."/>
            <person name="Palsikar V.B."/>
            <person name="Mardis E.R."/>
            <person name="Wilson R.K."/>
        </authorList>
    </citation>
    <scope>NUCLEOTIDE SEQUENCE [LARGE SCALE GENOMIC DNA]</scope>
    <source>
        <strain evidence="4">CMW8396</strain>
    </source>
</reference>
<dbReference type="Pfam" id="PF00437">
    <property type="entry name" value="T2SSE"/>
    <property type="match status" value="1"/>
</dbReference>
<organism evidence="3 4">
    <name type="scientific">Fusobacterium equinum</name>
    <dbReference type="NCBI Taxonomy" id="134605"/>
    <lineage>
        <taxon>Bacteria</taxon>
        <taxon>Fusobacteriati</taxon>
        <taxon>Fusobacteriota</taxon>
        <taxon>Fusobacteriia</taxon>
        <taxon>Fusobacteriales</taxon>
        <taxon>Fusobacteriaceae</taxon>
        <taxon>Fusobacterium</taxon>
    </lineage>
</organism>
<dbReference type="InterPro" id="IPR050921">
    <property type="entry name" value="T4SS_GSP_E_ATPase"/>
</dbReference>
<sequence length="322" mass="37162">MEKLFVKYRKLGASDLHIRENDRLCYRKNGDLYFSEEIVSNRDFDEFCQSLGILKEEQERDSSYEDSFGHRYRLNFAKGEKGRMLSVRIISEFLPEFPSELYIVLKDLFTSKHGLVLVTGSTGSGKSTTLRFFLEQYNESYAKKIICLEDPIEFYYQEKKSLFFQREIGRDSESFETAMKAALRQDPDILLIGEIRDLQSLYTALSFAESGHLVFSTLHTGNCVETIHKMISFSSKEKQEEIRQRLSSSLRWTIAQELVKGKEGGRVPIFELLKNTKAVANMISSGREVQLPSVLESSASQGMCSKEQSRENWIRKGKLERI</sequence>
<dbReference type="PANTHER" id="PTHR30486:SF6">
    <property type="entry name" value="TYPE IV PILUS RETRACTATION ATPASE PILT"/>
    <property type="match status" value="1"/>
</dbReference>
<dbReference type="Gene3D" id="3.30.450.90">
    <property type="match status" value="1"/>
</dbReference>
<dbReference type="PROSITE" id="PS00662">
    <property type="entry name" value="T2SP_E"/>
    <property type="match status" value="1"/>
</dbReference>
<protein>
    <submittedName>
        <fullName evidence="3">Twitching motility protein</fullName>
    </submittedName>
</protein>
<evidence type="ECO:0000259" key="2">
    <source>
        <dbReference type="PROSITE" id="PS00662"/>
    </source>
</evidence>
<dbReference type="SMART" id="SM00382">
    <property type="entry name" value="AAA"/>
    <property type="match status" value="1"/>
</dbReference>
<dbReference type="InterPro" id="IPR006321">
    <property type="entry name" value="PilT/PilU"/>
</dbReference>
<keyword evidence="4" id="KW-1185">Reference proteome</keyword>
<dbReference type="RefSeq" id="WP_060793567.1">
    <property type="nucleotide sequence ID" value="NZ_KQ956524.1"/>
</dbReference>
<dbReference type="GO" id="GO:0005524">
    <property type="term" value="F:ATP binding"/>
    <property type="evidence" value="ECO:0007669"/>
    <property type="project" value="InterPro"/>
</dbReference>
<dbReference type="Proteomes" id="UP000070617">
    <property type="component" value="Unassembled WGS sequence"/>
</dbReference>
<gene>
    <name evidence="3" type="ORF">HMPREF3206_00737</name>
</gene>
<dbReference type="EMBL" id="LRPX01000029">
    <property type="protein sequence ID" value="KXA15344.1"/>
    <property type="molecule type" value="Genomic_DNA"/>
</dbReference>
<accession>A0A133NGB7</accession>
<dbReference type="STRING" id="134605.HMPREF3206_00737"/>
<dbReference type="AlphaFoldDB" id="A0A133NGB7"/>
<dbReference type="PATRIC" id="fig|134605.3.peg.738"/>
<dbReference type="CDD" id="cd01131">
    <property type="entry name" value="PilT"/>
    <property type="match status" value="1"/>
</dbReference>
<dbReference type="GO" id="GO:0016887">
    <property type="term" value="F:ATP hydrolysis activity"/>
    <property type="evidence" value="ECO:0007669"/>
    <property type="project" value="InterPro"/>
</dbReference>
<proteinExistence type="inferred from homology"/>
<comment type="caution">
    <text evidence="3">The sequence shown here is derived from an EMBL/GenBank/DDBJ whole genome shotgun (WGS) entry which is preliminary data.</text>
</comment>
<dbReference type="SUPFAM" id="SSF52540">
    <property type="entry name" value="P-loop containing nucleoside triphosphate hydrolases"/>
    <property type="match status" value="1"/>
</dbReference>
<evidence type="ECO:0000313" key="4">
    <source>
        <dbReference type="Proteomes" id="UP000070617"/>
    </source>
</evidence>
<evidence type="ECO:0000313" key="3">
    <source>
        <dbReference type="EMBL" id="KXA15344.1"/>
    </source>
</evidence>
<dbReference type="InterPro" id="IPR027417">
    <property type="entry name" value="P-loop_NTPase"/>
</dbReference>
<name>A0A133NGB7_9FUSO</name>
<dbReference type="PANTHER" id="PTHR30486">
    <property type="entry name" value="TWITCHING MOTILITY PROTEIN PILT"/>
    <property type="match status" value="1"/>
</dbReference>
<dbReference type="InterPro" id="IPR001482">
    <property type="entry name" value="T2SS/T4SS_dom"/>
</dbReference>
<dbReference type="Gene3D" id="3.40.50.300">
    <property type="entry name" value="P-loop containing nucleotide triphosphate hydrolases"/>
    <property type="match status" value="1"/>
</dbReference>